<organism evidence="1 2">
    <name type="scientific">Methanococcoides burtonii (strain DSM 6242 / NBRC 107633 / OCM 468 / ACE-M)</name>
    <dbReference type="NCBI Taxonomy" id="259564"/>
    <lineage>
        <taxon>Archaea</taxon>
        <taxon>Methanobacteriati</taxon>
        <taxon>Methanobacteriota</taxon>
        <taxon>Stenosarchaea group</taxon>
        <taxon>Methanomicrobia</taxon>
        <taxon>Methanosarcinales</taxon>
        <taxon>Methanosarcinaceae</taxon>
        <taxon>Methanococcoides</taxon>
    </lineage>
</organism>
<evidence type="ECO:0000313" key="1">
    <source>
        <dbReference type="EMBL" id="ABE52317.1"/>
    </source>
</evidence>
<name>Q12W59_METBU</name>
<dbReference type="OrthoDB" id="142620at2157"/>
<dbReference type="HOGENOM" id="CLU_1590878_0_0_2"/>
<dbReference type="EMBL" id="CP000300">
    <property type="protein sequence ID" value="ABE52317.1"/>
    <property type="molecule type" value="Genomic_DNA"/>
</dbReference>
<keyword evidence="2" id="KW-1185">Reference proteome</keyword>
<reference evidence="2" key="1">
    <citation type="journal article" date="2009" name="ISME J.">
        <title>The genome sequence of the psychrophilic archaeon, Methanococcoides burtonii: the role of genome evolution in cold adaptation.</title>
        <authorList>
            <person name="Allen M.A."/>
            <person name="Lauro F.M."/>
            <person name="Williams T.J."/>
            <person name="Burg D."/>
            <person name="Siddiqui K.S."/>
            <person name="De Francisci D."/>
            <person name="Chong K.W."/>
            <person name="Pilak O."/>
            <person name="Chew H.H."/>
            <person name="De Maere M.Z."/>
            <person name="Ting L."/>
            <person name="Katrib M."/>
            <person name="Ng C."/>
            <person name="Sowers K.R."/>
            <person name="Galperin M.Y."/>
            <person name="Anderson I.J."/>
            <person name="Ivanova N."/>
            <person name="Dalin E."/>
            <person name="Martinez M."/>
            <person name="Lapidus A."/>
            <person name="Hauser L."/>
            <person name="Land M."/>
            <person name="Thomas T."/>
            <person name="Cavicchioli R."/>
        </authorList>
    </citation>
    <scope>NUCLEOTIDE SEQUENCE [LARGE SCALE GENOMIC DNA]</scope>
    <source>
        <strain evidence="2">DSM 6242 / NBRC 107633 / OCM 468 / ACE-M</strain>
    </source>
</reference>
<dbReference type="PROSITE" id="PS51257">
    <property type="entry name" value="PROKAR_LIPOPROTEIN"/>
    <property type="match status" value="1"/>
</dbReference>
<evidence type="ECO:0008006" key="3">
    <source>
        <dbReference type="Google" id="ProtNLM"/>
    </source>
</evidence>
<gene>
    <name evidence="1" type="ordered locus">Mbur_1403</name>
</gene>
<dbReference type="RefSeq" id="WP_011499462.1">
    <property type="nucleotide sequence ID" value="NC_007955.1"/>
</dbReference>
<dbReference type="Proteomes" id="UP000001979">
    <property type="component" value="Chromosome"/>
</dbReference>
<sequence length="170" mass="19115">MKNRHLLKYVILFSICILVSGCTGIDNDPPVEESMNPSDVNLTLGLMPTELSIKEINELSTLQLTLKNEGNYTVNVAILEEFSTYNIIYSNGSDIEYEHMPALDLMGDESLVELKPNESLSINVNPIGWNPFSKGNHSLSAKYFVRGLNTFTKPYWEGVIRSNNITLRVE</sequence>
<accession>Q12W59</accession>
<dbReference type="AlphaFoldDB" id="Q12W59"/>
<dbReference type="KEGG" id="mbu:Mbur_1403"/>
<protein>
    <recommendedName>
        <fullName evidence="3">Lipoprotein</fullName>
    </recommendedName>
</protein>
<evidence type="ECO:0000313" key="2">
    <source>
        <dbReference type="Proteomes" id="UP000001979"/>
    </source>
</evidence>
<proteinExistence type="predicted"/>
<dbReference type="GeneID" id="3998504"/>